<evidence type="ECO:0000256" key="8">
    <source>
        <dbReference type="ARBA" id="ARBA00022777"/>
    </source>
</evidence>
<feature type="transmembrane region" description="Helical" evidence="14">
    <location>
        <begin position="410"/>
        <end position="432"/>
    </location>
</feature>
<feature type="transmembrane region" description="Helical" evidence="14">
    <location>
        <begin position="6"/>
        <end position="23"/>
    </location>
</feature>
<dbReference type="EC" id="2.7.13.3" evidence="3"/>
<evidence type="ECO:0000256" key="10">
    <source>
        <dbReference type="ARBA" id="ARBA00022989"/>
    </source>
</evidence>
<dbReference type="InterPro" id="IPR000014">
    <property type="entry name" value="PAS"/>
</dbReference>
<dbReference type="Pfam" id="PF02518">
    <property type="entry name" value="HATPase_c"/>
    <property type="match status" value="1"/>
</dbReference>
<dbReference type="SUPFAM" id="SSF55874">
    <property type="entry name" value="ATPase domain of HSP90 chaperone/DNA topoisomerase II/histidine kinase"/>
    <property type="match status" value="1"/>
</dbReference>
<dbReference type="FunFam" id="3.30.565.10:FF:000010">
    <property type="entry name" value="Sensor histidine kinase RcsC"/>
    <property type="match status" value="1"/>
</dbReference>
<dbReference type="CDD" id="cd16922">
    <property type="entry name" value="HATPase_EvgS-ArcB-TorS-like"/>
    <property type="match status" value="1"/>
</dbReference>
<protein>
    <recommendedName>
        <fullName evidence="3">histidine kinase</fullName>
        <ecNumber evidence="3">2.7.13.3</ecNumber>
    </recommendedName>
</protein>
<dbReference type="SUPFAM" id="SSF52172">
    <property type="entry name" value="CheY-like"/>
    <property type="match status" value="2"/>
</dbReference>
<dbReference type="InterPro" id="IPR001789">
    <property type="entry name" value="Sig_transdc_resp-reg_receiver"/>
</dbReference>
<feature type="domain" description="PAC" evidence="18">
    <location>
        <begin position="754"/>
        <end position="808"/>
    </location>
</feature>
<dbReference type="InterPro" id="IPR000700">
    <property type="entry name" value="PAS-assoc_C"/>
</dbReference>
<dbReference type="CDD" id="cd00130">
    <property type="entry name" value="PAS"/>
    <property type="match status" value="2"/>
</dbReference>
<feature type="domain" description="Response regulatory" evidence="16">
    <location>
        <begin position="1386"/>
        <end position="1502"/>
    </location>
</feature>
<dbReference type="Gene3D" id="3.30.565.10">
    <property type="entry name" value="Histidine kinase-like ATPase, C-terminal domain"/>
    <property type="match status" value="1"/>
</dbReference>
<dbReference type="InterPro" id="IPR005467">
    <property type="entry name" value="His_kinase_dom"/>
</dbReference>
<dbReference type="SUPFAM" id="SSF55781">
    <property type="entry name" value="GAF domain-like"/>
    <property type="match status" value="1"/>
</dbReference>
<keyword evidence="5" id="KW-0808">Transferase</keyword>
<dbReference type="InterPro" id="IPR013655">
    <property type="entry name" value="PAS_fold_3"/>
</dbReference>
<dbReference type="PROSITE" id="PS50110">
    <property type="entry name" value="RESPONSE_REGULATORY"/>
    <property type="match status" value="2"/>
</dbReference>
<reference evidence="19" key="1">
    <citation type="submission" date="2021-01" db="EMBL/GenBank/DDBJ databases">
        <title>Modified the classification status of verrucomicrobia.</title>
        <authorList>
            <person name="Feng X."/>
        </authorList>
    </citation>
    <scope>NUCLEOTIDE SEQUENCE</scope>
    <source>
        <strain evidence="19">JCM 18052</strain>
    </source>
</reference>
<dbReference type="Pfam" id="PF01590">
    <property type="entry name" value="GAF"/>
    <property type="match status" value="1"/>
</dbReference>
<dbReference type="InterPro" id="IPR011006">
    <property type="entry name" value="CheY-like_superfamily"/>
</dbReference>
<feature type="domain" description="Response regulatory" evidence="16">
    <location>
        <begin position="1246"/>
        <end position="1360"/>
    </location>
</feature>
<feature type="modified residue" description="4-aspartylphosphate" evidence="13">
    <location>
        <position position="1435"/>
    </location>
</feature>
<dbReference type="CDD" id="cd17546">
    <property type="entry name" value="REC_hyHK_CKI1_RcsC-like"/>
    <property type="match status" value="1"/>
</dbReference>
<evidence type="ECO:0000259" key="16">
    <source>
        <dbReference type="PROSITE" id="PS50110"/>
    </source>
</evidence>
<dbReference type="PRINTS" id="PR00344">
    <property type="entry name" value="BCTRLSENSOR"/>
</dbReference>
<dbReference type="RefSeq" id="WP_200352891.1">
    <property type="nucleotide sequence ID" value="NZ_BAABHZ010000001.1"/>
</dbReference>
<dbReference type="InterPro" id="IPR003661">
    <property type="entry name" value="HisK_dim/P_dom"/>
</dbReference>
<dbReference type="InterPro" id="IPR003018">
    <property type="entry name" value="GAF"/>
</dbReference>
<dbReference type="Gene3D" id="3.30.450.40">
    <property type="match status" value="1"/>
</dbReference>
<evidence type="ECO:0000259" key="15">
    <source>
        <dbReference type="PROSITE" id="PS50109"/>
    </source>
</evidence>
<evidence type="ECO:0000256" key="7">
    <source>
        <dbReference type="ARBA" id="ARBA00022741"/>
    </source>
</evidence>
<dbReference type="PROSITE" id="PS50109">
    <property type="entry name" value="HIS_KIN"/>
    <property type="match status" value="1"/>
</dbReference>
<keyword evidence="12 14" id="KW-0472">Membrane</keyword>
<dbReference type="SMART" id="SM00065">
    <property type="entry name" value="GAF"/>
    <property type="match status" value="1"/>
</dbReference>
<dbReference type="FunFam" id="1.10.287.130:FF:000004">
    <property type="entry name" value="Ethylene receptor 1"/>
    <property type="match status" value="1"/>
</dbReference>
<dbReference type="SMART" id="SM00086">
    <property type="entry name" value="PAC"/>
    <property type="match status" value="2"/>
</dbReference>
<dbReference type="Pfam" id="PF00072">
    <property type="entry name" value="Response_reg"/>
    <property type="match status" value="2"/>
</dbReference>
<keyword evidence="20" id="KW-1185">Reference proteome</keyword>
<dbReference type="Gene3D" id="1.10.287.130">
    <property type="match status" value="1"/>
</dbReference>
<evidence type="ECO:0000256" key="13">
    <source>
        <dbReference type="PROSITE-ProRule" id="PRU00169"/>
    </source>
</evidence>
<evidence type="ECO:0000256" key="2">
    <source>
        <dbReference type="ARBA" id="ARBA00004370"/>
    </source>
</evidence>
<feature type="domain" description="PAS" evidence="17">
    <location>
        <begin position="682"/>
        <end position="753"/>
    </location>
</feature>
<evidence type="ECO:0000256" key="6">
    <source>
        <dbReference type="ARBA" id="ARBA00022692"/>
    </source>
</evidence>
<dbReference type="SUPFAM" id="SSF55785">
    <property type="entry name" value="PYP-like sensor domain (PAS domain)"/>
    <property type="match status" value="3"/>
</dbReference>
<dbReference type="Pfam" id="PF13426">
    <property type="entry name" value="PAS_9"/>
    <property type="match status" value="1"/>
</dbReference>
<organism evidence="19 20">
    <name type="scientific">Luteolibacter yonseiensis</name>
    <dbReference type="NCBI Taxonomy" id="1144680"/>
    <lineage>
        <taxon>Bacteria</taxon>
        <taxon>Pseudomonadati</taxon>
        <taxon>Verrucomicrobiota</taxon>
        <taxon>Verrucomicrobiia</taxon>
        <taxon>Verrucomicrobiales</taxon>
        <taxon>Verrucomicrobiaceae</taxon>
        <taxon>Luteolibacter</taxon>
    </lineage>
</organism>
<gene>
    <name evidence="19" type="ORF">JIN84_20255</name>
</gene>
<dbReference type="InterPro" id="IPR036890">
    <property type="entry name" value="HATPase_C_sf"/>
</dbReference>
<comment type="subcellular location">
    <subcellularLocation>
        <location evidence="2">Membrane</location>
    </subcellularLocation>
</comment>
<keyword evidence="4 13" id="KW-0597">Phosphoprotein</keyword>
<dbReference type="PROSITE" id="PS50112">
    <property type="entry name" value="PAS"/>
    <property type="match status" value="1"/>
</dbReference>
<comment type="catalytic activity">
    <reaction evidence="1">
        <text>ATP + protein L-histidine = ADP + protein N-phospho-L-histidine.</text>
        <dbReference type="EC" id="2.7.13.3"/>
    </reaction>
</comment>
<evidence type="ECO:0000256" key="4">
    <source>
        <dbReference type="ARBA" id="ARBA00022553"/>
    </source>
</evidence>
<evidence type="ECO:0000256" key="5">
    <source>
        <dbReference type="ARBA" id="ARBA00022679"/>
    </source>
</evidence>
<keyword evidence="11" id="KW-0902">Two-component regulatory system</keyword>
<dbReference type="InterPro" id="IPR029016">
    <property type="entry name" value="GAF-like_dom_sf"/>
</dbReference>
<keyword evidence="6 14" id="KW-0812">Transmembrane</keyword>
<feature type="modified residue" description="4-aspartylphosphate" evidence="13">
    <location>
        <position position="1296"/>
    </location>
</feature>
<dbReference type="PANTHER" id="PTHR45339:SF1">
    <property type="entry name" value="HYBRID SIGNAL TRANSDUCTION HISTIDINE KINASE J"/>
    <property type="match status" value="1"/>
</dbReference>
<dbReference type="NCBIfam" id="TIGR00229">
    <property type="entry name" value="sensory_box"/>
    <property type="match status" value="1"/>
</dbReference>
<dbReference type="Pfam" id="PF08448">
    <property type="entry name" value="PAS_4"/>
    <property type="match status" value="1"/>
</dbReference>
<feature type="transmembrane region" description="Helical" evidence="14">
    <location>
        <begin position="117"/>
        <end position="135"/>
    </location>
</feature>
<feature type="transmembrane region" description="Helical" evidence="14">
    <location>
        <begin position="67"/>
        <end position="85"/>
    </location>
</feature>
<dbReference type="InterPro" id="IPR035965">
    <property type="entry name" value="PAS-like_dom_sf"/>
</dbReference>
<dbReference type="Pfam" id="PF08447">
    <property type="entry name" value="PAS_3"/>
    <property type="match status" value="1"/>
</dbReference>
<evidence type="ECO:0000256" key="1">
    <source>
        <dbReference type="ARBA" id="ARBA00000085"/>
    </source>
</evidence>
<dbReference type="SMART" id="SM00448">
    <property type="entry name" value="REC"/>
    <property type="match status" value="2"/>
</dbReference>
<name>A0A934R873_9BACT</name>
<evidence type="ECO:0000256" key="14">
    <source>
        <dbReference type="SAM" id="Phobius"/>
    </source>
</evidence>
<dbReference type="GO" id="GO:0016020">
    <property type="term" value="C:membrane"/>
    <property type="evidence" value="ECO:0007669"/>
    <property type="project" value="UniProtKB-SubCell"/>
</dbReference>
<dbReference type="EMBL" id="JAENIK010000012">
    <property type="protein sequence ID" value="MBK1817966.1"/>
    <property type="molecule type" value="Genomic_DNA"/>
</dbReference>
<dbReference type="InterPro" id="IPR001610">
    <property type="entry name" value="PAC"/>
</dbReference>
<dbReference type="GO" id="GO:0000155">
    <property type="term" value="F:phosphorelay sensor kinase activity"/>
    <property type="evidence" value="ECO:0007669"/>
    <property type="project" value="InterPro"/>
</dbReference>
<dbReference type="CDD" id="cd00156">
    <property type="entry name" value="REC"/>
    <property type="match status" value="1"/>
</dbReference>
<dbReference type="SMART" id="SM00387">
    <property type="entry name" value="HATPase_c"/>
    <property type="match status" value="1"/>
</dbReference>
<dbReference type="PANTHER" id="PTHR45339">
    <property type="entry name" value="HYBRID SIGNAL TRANSDUCTION HISTIDINE KINASE J"/>
    <property type="match status" value="1"/>
</dbReference>
<dbReference type="SMART" id="SM00388">
    <property type="entry name" value="HisKA"/>
    <property type="match status" value="1"/>
</dbReference>
<feature type="transmembrane region" description="Helical" evidence="14">
    <location>
        <begin position="35"/>
        <end position="55"/>
    </location>
</feature>
<evidence type="ECO:0000256" key="12">
    <source>
        <dbReference type="ARBA" id="ARBA00023136"/>
    </source>
</evidence>
<dbReference type="InterPro" id="IPR013656">
    <property type="entry name" value="PAS_4"/>
</dbReference>
<dbReference type="Proteomes" id="UP000600139">
    <property type="component" value="Unassembled WGS sequence"/>
</dbReference>
<feature type="transmembrane region" description="Helical" evidence="14">
    <location>
        <begin position="92"/>
        <end position="111"/>
    </location>
</feature>
<dbReference type="GO" id="GO:0005524">
    <property type="term" value="F:ATP binding"/>
    <property type="evidence" value="ECO:0007669"/>
    <property type="project" value="UniProtKB-KW"/>
</dbReference>
<comment type="caution">
    <text evidence="19">The sequence shown here is derived from an EMBL/GenBank/DDBJ whole genome shotgun (WGS) entry which is preliminary data.</text>
</comment>
<keyword evidence="8" id="KW-0418">Kinase</keyword>
<evidence type="ECO:0000313" key="20">
    <source>
        <dbReference type="Proteomes" id="UP000600139"/>
    </source>
</evidence>
<dbReference type="InterPro" id="IPR036097">
    <property type="entry name" value="HisK_dim/P_sf"/>
</dbReference>
<keyword evidence="10 14" id="KW-1133">Transmembrane helix</keyword>
<evidence type="ECO:0000256" key="9">
    <source>
        <dbReference type="ARBA" id="ARBA00022840"/>
    </source>
</evidence>
<accession>A0A934R873</accession>
<dbReference type="Gene3D" id="3.40.50.2300">
    <property type="match status" value="2"/>
</dbReference>
<keyword evidence="9" id="KW-0067">ATP-binding</keyword>
<proteinExistence type="predicted"/>
<sequence>MDYPIFLTGLFLLISALGSLFHFQKDRLPTRWPLFAVALATLGLKLWLPILAFAFAPGDWVTLADTLLGTVYATALLGFTLSPLVGQKTSVFVAKFAAMIAMFAHLFIVGAKGPPSLLVVVPLIAVSFAGGWKSATSGNKLSQSKRILPPWVAAVLLSAVAAVAMIPDAVQTTFDIEGRHFSNDRIMVLSALAAGTICSIALCVTLWRIIYQDNRRQLSRSMLRRRRISTTAILLAAAFTAVNGAWLAHWLGNQVSNEQTSTLLSALRLGANHIDPVRIQSLKGTKDEIQTKDYAAMRSTLLEVREALPQNRFTYIIGKRNGKTVFLVDAADPGNSADFSPPGQVVEGDVSKWDPAFKGRSIFIGPYKDAWGVWFTAVAPIFDARGRPVALLNVDYDASLWLQPMAGRRIAAMGVTLSVAALLVVLFAFHLISIETARRVESLSERLSDAMTAAEFDTWEYFPKSFQLNVGERISSTLGLSGSSLPLRTLWRHTHPEDRRQLFDLARERESSEAEVRFKDTTGRWLWFMLRGRVVQSHPDDPLRLVGTILNIDDRQRSRLEIDRQRRFAQQVMNSVPNGLAVITADGVVSYANPAFARLVRSGPRPLEGVPLASLVENATLSPTSGGAFEAMLNCFEGNPVPVQVYQAPLDDARRNDGSILAIVDLSSAKEAERDLLRSRAEAKRLALVAKRTDNAVVITDATGHIEWVNEGFTKISGYTRDEVIGKIPGAFLQHADENPPAKAYMSECVKAGKGFETEILNYHKSGRAYIVHIECQPLVDSKGILTGFMAIQRDITHTRRTSHLLEAVSSISTTLLSERIGSSVWSTILKALGTAANVDNCRLMKCHPFSGSDLLHVSEIASWSAPGLPENSGPALVDRPFEKSPYDRWYRELGAGREIHGLVSTFPEGERPGLEARKIISIIVVPIMVAEKLWGFLGLEACNEERVWEDWEISLLRSAAANIGLRQVAQNESDALVLARDEARNAAIAADKANLAKGTFLATMSHEIRTPLNAVIGMASLLETTSLNAQQKDFTGTILNSGNFLLELINDILDYSRIENGHIDLDNSPFVLPEVCREAFDVVRVGVAGKEIELIARIEPSVPHRLTGDRARIRQILVNLLGNAVKFTAHGFVSLTVDGTLMPDGRWMLTFEVRDSGIGISPEALTRLFRPFTQEDSTTTRRFGGSGLGLAISKRLAEQMGGDITVDSLSGRGSTFVASLLLESAAPDTGSAPPAPEFPVGKIPRILIVDDNPINRRILEETLANWGLACHSAEGGSEAIQTWNLSGPYDLVITDQHMPEMDGVDLTRYLRTLPQARNTRFILLSSESNCPSDIRALYDVVGSKPIWPSSLHDMISRQFPGGVPESNHSAQTVNGSDSQRLSDLKVLVAEDNLNNQKVIRLLLKRLGIEADIVSDGSQAVDAATAREYDVILLDLQMPVMDGLQASRSIRLIPLQKRPHLVALTANVFQEDRDAASAAGMDDYLAKPITLDRLRDMLTTVATTIHQQD</sequence>
<dbReference type="InterPro" id="IPR004358">
    <property type="entry name" value="Sig_transdc_His_kin-like_C"/>
</dbReference>
<dbReference type="Pfam" id="PF00512">
    <property type="entry name" value="HisKA"/>
    <property type="match status" value="1"/>
</dbReference>
<feature type="domain" description="PAC" evidence="18">
    <location>
        <begin position="512"/>
        <end position="564"/>
    </location>
</feature>
<dbReference type="InterPro" id="IPR003594">
    <property type="entry name" value="HATPase_dom"/>
</dbReference>
<feature type="transmembrane region" description="Helical" evidence="14">
    <location>
        <begin position="186"/>
        <end position="211"/>
    </location>
</feature>
<keyword evidence="7" id="KW-0547">Nucleotide-binding</keyword>
<evidence type="ECO:0000313" key="19">
    <source>
        <dbReference type="EMBL" id="MBK1817966.1"/>
    </source>
</evidence>
<evidence type="ECO:0000256" key="3">
    <source>
        <dbReference type="ARBA" id="ARBA00012438"/>
    </source>
</evidence>
<evidence type="ECO:0000259" key="18">
    <source>
        <dbReference type="PROSITE" id="PS50113"/>
    </source>
</evidence>
<dbReference type="PROSITE" id="PS50113">
    <property type="entry name" value="PAC"/>
    <property type="match status" value="2"/>
</dbReference>
<evidence type="ECO:0000259" key="17">
    <source>
        <dbReference type="PROSITE" id="PS50112"/>
    </source>
</evidence>
<feature type="transmembrane region" description="Helical" evidence="14">
    <location>
        <begin position="232"/>
        <end position="251"/>
    </location>
</feature>
<evidence type="ECO:0000256" key="11">
    <source>
        <dbReference type="ARBA" id="ARBA00023012"/>
    </source>
</evidence>
<dbReference type="CDD" id="cd00082">
    <property type="entry name" value="HisKA"/>
    <property type="match status" value="1"/>
</dbReference>
<feature type="transmembrane region" description="Helical" evidence="14">
    <location>
        <begin position="147"/>
        <end position="166"/>
    </location>
</feature>
<dbReference type="SUPFAM" id="SSF47384">
    <property type="entry name" value="Homodimeric domain of signal transducing histidine kinase"/>
    <property type="match status" value="1"/>
</dbReference>
<feature type="domain" description="Histidine kinase" evidence="15">
    <location>
        <begin position="1004"/>
        <end position="1225"/>
    </location>
</feature>
<dbReference type="SMART" id="SM00091">
    <property type="entry name" value="PAS"/>
    <property type="match status" value="2"/>
</dbReference>
<dbReference type="Gene3D" id="3.30.450.20">
    <property type="entry name" value="PAS domain"/>
    <property type="match status" value="3"/>
</dbReference>